<evidence type="ECO:0000313" key="2">
    <source>
        <dbReference type="Proteomes" id="UP001162483"/>
    </source>
</evidence>
<organism evidence="1 2">
    <name type="scientific">Staurois parvus</name>
    <dbReference type="NCBI Taxonomy" id="386267"/>
    <lineage>
        <taxon>Eukaryota</taxon>
        <taxon>Metazoa</taxon>
        <taxon>Chordata</taxon>
        <taxon>Craniata</taxon>
        <taxon>Vertebrata</taxon>
        <taxon>Euteleostomi</taxon>
        <taxon>Amphibia</taxon>
        <taxon>Batrachia</taxon>
        <taxon>Anura</taxon>
        <taxon>Neobatrachia</taxon>
        <taxon>Ranoidea</taxon>
        <taxon>Ranidae</taxon>
        <taxon>Staurois</taxon>
    </lineage>
</organism>
<keyword evidence="2" id="KW-1185">Reference proteome</keyword>
<gene>
    <name evidence="1" type="ORF">SPARVUS_LOCUS11287232</name>
</gene>
<evidence type="ECO:0000313" key="1">
    <source>
        <dbReference type="EMBL" id="CAI9591927.1"/>
    </source>
</evidence>
<sequence>MKFFFLLNIPRPTASGIITKWKQLGTATRPQTEWGQRIVKCAEVTNCLQSK</sequence>
<dbReference type="EMBL" id="CATNWA010016349">
    <property type="protein sequence ID" value="CAI9591927.1"/>
    <property type="molecule type" value="Genomic_DNA"/>
</dbReference>
<protein>
    <submittedName>
        <fullName evidence="1">Uncharacterized protein</fullName>
    </submittedName>
</protein>
<name>A0ABN9F4H1_9NEOB</name>
<dbReference type="Proteomes" id="UP001162483">
    <property type="component" value="Unassembled WGS sequence"/>
</dbReference>
<reference evidence="1" key="1">
    <citation type="submission" date="2023-05" db="EMBL/GenBank/DDBJ databases">
        <authorList>
            <person name="Stuckert A."/>
        </authorList>
    </citation>
    <scope>NUCLEOTIDE SEQUENCE</scope>
</reference>
<proteinExistence type="predicted"/>
<accession>A0ABN9F4H1</accession>
<comment type="caution">
    <text evidence="1">The sequence shown here is derived from an EMBL/GenBank/DDBJ whole genome shotgun (WGS) entry which is preliminary data.</text>
</comment>